<evidence type="ECO:0000256" key="5">
    <source>
        <dbReference type="RuleBase" id="RU003330"/>
    </source>
</evidence>
<dbReference type="CDD" id="cd01428">
    <property type="entry name" value="ADK"/>
    <property type="match status" value="1"/>
</dbReference>
<dbReference type="InterPro" id="IPR000850">
    <property type="entry name" value="Adenylat/UMP-CMP_kin"/>
</dbReference>
<dbReference type="PROSITE" id="PS00113">
    <property type="entry name" value="ADENYLATE_KINASE"/>
    <property type="match status" value="1"/>
</dbReference>
<comment type="subunit">
    <text evidence="6">Monomer.</text>
</comment>
<evidence type="ECO:0000256" key="6">
    <source>
        <dbReference type="RuleBase" id="RU003331"/>
    </source>
</evidence>
<evidence type="ECO:0000256" key="1">
    <source>
        <dbReference type="ARBA" id="ARBA00022679"/>
    </source>
</evidence>
<proteinExistence type="inferred from homology"/>
<dbReference type="EMBL" id="PFWU01000026">
    <property type="protein sequence ID" value="PJA45667.1"/>
    <property type="molecule type" value="Genomic_DNA"/>
</dbReference>
<evidence type="ECO:0000256" key="3">
    <source>
        <dbReference type="ARBA" id="ARBA00022741"/>
    </source>
</evidence>
<evidence type="ECO:0000256" key="4">
    <source>
        <dbReference type="ARBA" id="ARBA00022777"/>
    </source>
</evidence>
<comment type="subcellular location">
    <subcellularLocation>
        <location evidence="6">Cytoplasm</location>
    </subcellularLocation>
</comment>
<protein>
    <recommendedName>
        <fullName evidence="6">Adenylate kinase</fullName>
        <ecNumber evidence="6">2.7.4.3</ecNumber>
    </recommendedName>
</protein>
<comment type="similarity">
    <text evidence="5">Belongs to the adenylate kinase family.</text>
</comment>
<evidence type="ECO:0000313" key="8">
    <source>
        <dbReference type="Proteomes" id="UP000229385"/>
    </source>
</evidence>
<dbReference type="AlphaFoldDB" id="A0A2M7XCQ7"/>
<reference evidence="8" key="1">
    <citation type="submission" date="2017-09" db="EMBL/GenBank/DDBJ databases">
        <title>Depth-based differentiation of microbial function through sediment-hosted aquifers and enrichment of novel symbionts in the deep terrestrial subsurface.</title>
        <authorList>
            <person name="Probst A.J."/>
            <person name="Ladd B."/>
            <person name="Jarett J.K."/>
            <person name="Geller-Mcgrath D.E."/>
            <person name="Sieber C.M.K."/>
            <person name="Emerson J.B."/>
            <person name="Anantharaman K."/>
            <person name="Thomas B.C."/>
            <person name="Malmstrom R."/>
            <person name="Stieglmeier M."/>
            <person name="Klingl A."/>
            <person name="Woyke T."/>
            <person name="Ryan C.M."/>
            <person name="Banfield J.F."/>
        </authorList>
    </citation>
    <scope>NUCLEOTIDE SEQUENCE [LARGE SCALE GENOMIC DNA]</scope>
</reference>
<dbReference type="GO" id="GO:0005737">
    <property type="term" value="C:cytoplasm"/>
    <property type="evidence" value="ECO:0007669"/>
    <property type="project" value="UniProtKB-SubCell"/>
</dbReference>
<dbReference type="GO" id="GO:0004017">
    <property type="term" value="F:AMP kinase activity"/>
    <property type="evidence" value="ECO:0007669"/>
    <property type="project" value="UniProtKB-EC"/>
</dbReference>
<dbReference type="SUPFAM" id="SSF52540">
    <property type="entry name" value="P-loop containing nucleoside triphosphate hydrolases"/>
    <property type="match status" value="1"/>
</dbReference>
<dbReference type="PANTHER" id="PTHR23359">
    <property type="entry name" value="NUCLEOTIDE KINASE"/>
    <property type="match status" value="1"/>
</dbReference>
<comment type="catalytic activity">
    <reaction evidence="6">
        <text>AMP + ATP = 2 ADP</text>
        <dbReference type="Rhea" id="RHEA:12973"/>
        <dbReference type="ChEBI" id="CHEBI:30616"/>
        <dbReference type="ChEBI" id="CHEBI:456215"/>
        <dbReference type="ChEBI" id="CHEBI:456216"/>
        <dbReference type="EC" id="2.7.4.3"/>
    </reaction>
</comment>
<dbReference type="GO" id="GO:0005524">
    <property type="term" value="F:ATP binding"/>
    <property type="evidence" value="ECO:0007669"/>
    <property type="project" value="UniProtKB-KW"/>
</dbReference>
<keyword evidence="1 5" id="KW-0808">Transferase</keyword>
<dbReference type="PRINTS" id="PR00094">
    <property type="entry name" value="ADENYLTKNASE"/>
</dbReference>
<evidence type="ECO:0000256" key="2">
    <source>
        <dbReference type="ARBA" id="ARBA00022727"/>
    </source>
</evidence>
<keyword evidence="2" id="KW-0545">Nucleotide biosynthesis</keyword>
<comment type="caution">
    <text evidence="7">The sequence shown here is derived from an EMBL/GenBank/DDBJ whole genome shotgun (WGS) entry which is preliminary data.</text>
</comment>
<name>A0A2M7XCQ7_9BACT</name>
<evidence type="ECO:0000313" key="7">
    <source>
        <dbReference type="EMBL" id="PJA45667.1"/>
    </source>
</evidence>
<dbReference type="Gene3D" id="3.40.50.300">
    <property type="entry name" value="P-loop containing nucleotide triphosphate hydrolases"/>
    <property type="match status" value="1"/>
</dbReference>
<gene>
    <name evidence="7" type="ORF">CO174_02025</name>
</gene>
<keyword evidence="6" id="KW-0067">ATP-binding</keyword>
<dbReference type="Proteomes" id="UP000229385">
    <property type="component" value="Unassembled WGS sequence"/>
</dbReference>
<dbReference type="EC" id="2.7.4.3" evidence="6"/>
<sequence>MHYKILLMGPQGSGKGTQAEILSEQLGIPAFGMGQLIRDEMRAGSEEGQTLKAIVERGDLVSDEAAAHLLKLRLAKPDTQNGYILDGYPRNIEQYRAFDFDTPTHVLVIDIPRDESLKRL</sequence>
<feature type="non-terminal residue" evidence="7">
    <location>
        <position position="120"/>
    </location>
</feature>
<accession>A0A2M7XCQ7</accession>
<dbReference type="InterPro" id="IPR033690">
    <property type="entry name" value="Adenylat_kinase_CS"/>
</dbReference>
<dbReference type="Pfam" id="PF00406">
    <property type="entry name" value="ADK"/>
    <property type="match status" value="1"/>
</dbReference>
<keyword evidence="3 6" id="KW-0547">Nucleotide-binding</keyword>
<organism evidence="7 8">
    <name type="scientific">Candidatus Uhrbacteria bacterium CG_4_9_14_3_um_filter_50_9</name>
    <dbReference type="NCBI Taxonomy" id="1975035"/>
    <lineage>
        <taxon>Bacteria</taxon>
        <taxon>Candidatus Uhriibacteriota</taxon>
    </lineage>
</organism>
<dbReference type="InterPro" id="IPR027417">
    <property type="entry name" value="P-loop_NTPase"/>
</dbReference>
<keyword evidence="4 5" id="KW-0418">Kinase</keyword>